<dbReference type="InterPro" id="IPR001647">
    <property type="entry name" value="HTH_TetR"/>
</dbReference>
<evidence type="ECO:0000256" key="1">
    <source>
        <dbReference type="ARBA" id="ARBA00023015"/>
    </source>
</evidence>
<dbReference type="Pfam" id="PF00440">
    <property type="entry name" value="TetR_N"/>
    <property type="match status" value="1"/>
</dbReference>
<dbReference type="PANTHER" id="PTHR30055">
    <property type="entry name" value="HTH-TYPE TRANSCRIPTIONAL REGULATOR RUTR"/>
    <property type="match status" value="1"/>
</dbReference>
<organism evidence="6 7">
    <name type="scientific">Sphingosinicella microcystinivorans</name>
    <dbReference type="NCBI Taxonomy" id="335406"/>
    <lineage>
        <taxon>Bacteria</taxon>
        <taxon>Pseudomonadati</taxon>
        <taxon>Pseudomonadota</taxon>
        <taxon>Alphaproteobacteria</taxon>
        <taxon>Sphingomonadales</taxon>
        <taxon>Sphingosinicellaceae</taxon>
        <taxon>Sphingosinicella</taxon>
    </lineage>
</organism>
<dbReference type="Gene3D" id="1.10.10.60">
    <property type="entry name" value="Homeodomain-like"/>
    <property type="match status" value="1"/>
</dbReference>
<keyword evidence="3" id="KW-0804">Transcription</keyword>
<evidence type="ECO:0000313" key="6">
    <source>
        <dbReference type="EMBL" id="RKS94265.1"/>
    </source>
</evidence>
<dbReference type="PROSITE" id="PS50977">
    <property type="entry name" value="HTH_TETR_2"/>
    <property type="match status" value="1"/>
</dbReference>
<dbReference type="EMBL" id="RBWX01000003">
    <property type="protein sequence ID" value="RKS94265.1"/>
    <property type="molecule type" value="Genomic_DNA"/>
</dbReference>
<sequence length="249" mass="28540">MQPRTDDLSFTKYLERRLQEAPPPRKSQRTRERLKIAAAQLLASRGYHEISSGAVSAEAGLAEGSFYIYFKDKVDVTRTVLDEFADNFVGPHLAASAKPAASAFEAIRNSNRLWIDLAFDNPGLFRCLLQFADEDSAFGAKMQRRNFEWHIRIARSTWHNNSSEESILLVYLLGGMVDDLIRKLVVYLDKQLQQFLVDLRIDRDGLVDVVSLVWLKILHPYETFPSDISEKSQRIAELLTAAPRKRQRR</sequence>
<feature type="DNA-binding region" description="H-T-H motif" evidence="4">
    <location>
        <begin position="51"/>
        <end position="70"/>
    </location>
</feature>
<evidence type="ECO:0000256" key="3">
    <source>
        <dbReference type="ARBA" id="ARBA00023163"/>
    </source>
</evidence>
<comment type="caution">
    <text evidence="6">The sequence shown here is derived from an EMBL/GenBank/DDBJ whole genome shotgun (WGS) entry which is preliminary data.</text>
</comment>
<feature type="domain" description="HTH tetR-type" evidence="5">
    <location>
        <begin position="28"/>
        <end position="88"/>
    </location>
</feature>
<dbReference type="PANTHER" id="PTHR30055:SF234">
    <property type="entry name" value="HTH-TYPE TRANSCRIPTIONAL REGULATOR BETI"/>
    <property type="match status" value="1"/>
</dbReference>
<dbReference type="InterPro" id="IPR050109">
    <property type="entry name" value="HTH-type_TetR-like_transc_reg"/>
</dbReference>
<evidence type="ECO:0000259" key="5">
    <source>
        <dbReference type="PROSITE" id="PS50977"/>
    </source>
</evidence>
<dbReference type="SUPFAM" id="SSF46689">
    <property type="entry name" value="Homeodomain-like"/>
    <property type="match status" value="1"/>
</dbReference>
<protein>
    <submittedName>
        <fullName evidence="6">TetR family transcriptional regulator</fullName>
    </submittedName>
</protein>
<keyword evidence="1" id="KW-0805">Transcription regulation</keyword>
<dbReference type="InterPro" id="IPR009057">
    <property type="entry name" value="Homeodomain-like_sf"/>
</dbReference>
<evidence type="ECO:0000256" key="2">
    <source>
        <dbReference type="ARBA" id="ARBA00023125"/>
    </source>
</evidence>
<gene>
    <name evidence="6" type="ORF">DFR51_0032</name>
</gene>
<name>A0ABX9T4W1_SPHMI</name>
<evidence type="ECO:0000256" key="4">
    <source>
        <dbReference type="PROSITE-ProRule" id="PRU00335"/>
    </source>
</evidence>
<keyword evidence="7" id="KW-1185">Reference proteome</keyword>
<proteinExistence type="predicted"/>
<dbReference type="Gene3D" id="1.10.357.10">
    <property type="entry name" value="Tetracycline Repressor, domain 2"/>
    <property type="match status" value="1"/>
</dbReference>
<dbReference type="PRINTS" id="PR00455">
    <property type="entry name" value="HTHTETR"/>
</dbReference>
<evidence type="ECO:0000313" key="7">
    <source>
        <dbReference type="Proteomes" id="UP000276029"/>
    </source>
</evidence>
<accession>A0ABX9T4W1</accession>
<dbReference type="RefSeq" id="WP_160119006.1">
    <property type="nucleotide sequence ID" value="NZ_AP018711.1"/>
</dbReference>
<dbReference type="Proteomes" id="UP000276029">
    <property type="component" value="Unassembled WGS sequence"/>
</dbReference>
<reference evidence="6 7" key="1">
    <citation type="submission" date="2018-10" db="EMBL/GenBank/DDBJ databases">
        <title>Genomic Encyclopedia of Type Strains, Phase IV (KMG-IV): sequencing the most valuable type-strain genomes for metagenomic binning, comparative biology and taxonomic classification.</title>
        <authorList>
            <person name="Goeker M."/>
        </authorList>
    </citation>
    <scope>NUCLEOTIDE SEQUENCE [LARGE SCALE GENOMIC DNA]</scope>
    <source>
        <strain evidence="6 7">DSM 19791</strain>
    </source>
</reference>
<keyword evidence="2 4" id="KW-0238">DNA-binding</keyword>